<reference evidence="1" key="1">
    <citation type="submission" date="2021-04" db="EMBL/GenBank/DDBJ databases">
        <title>Isolation of p-tert-butylphenol degrading bacteria Sphingobium phenoxybenzoativorans Tas13 from active sludge.</title>
        <authorList>
            <person name="Li Y."/>
        </authorList>
    </citation>
    <scope>NUCLEOTIDE SEQUENCE</scope>
    <source>
        <strain evidence="1">Tas13</strain>
    </source>
</reference>
<sequence length="94" mass="10565">MNPVAEIQRPFEGQNPTVDYGFDDGSFNIWISHADDTLTKLDQPFHSIDDVAQAMQAYASKYGMTVKTVDQIRAQFADDIEFIARADAEASEYL</sequence>
<keyword evidence="2" id="KW-1185">Reference proteome</keyword>
<accession>A0A975K6D0</accession>
<evidence type="ECO:0000313" key="2">
    <source>
        <dbReference type="Proteomes" id="UP000681425"/>
    </source>
</evidence>
<evidence type="ECO:0000313" key="1">
    <source>
        <dbReference type="EMBL" id="QUT05179.1"/>
    </source>
</evidence>
<dbReference type="RefSeq" id="WP_212608869.1">
    <property type="nucleotide sequence ID" value="NZ_CP073910.1"/>
</dbReference>
<gene>
    <name evidence="1" type="ORF">KFK14_19605</name>
</gene>
<protein>
    <submittedName>
        <fullName evidence="1">Uncharacterized protein</fullName>
    </submittedName>
</protein>
<dbReference type="EMBL" id="CP073910">
    <property type="protein sequence ID" value="QUT05179.1"/>
    <property type="molecule type" value="Genomic_DNA"/>
</dbReference>
<organism evidence="1 2">
    <name type="scientific">Sphingobium phenoxybenzoativorans</name>
    <dbReference type="NCBI Taxonomy" id="1592790"/>
    <lineage>
        <taxon>Bacteria</taxon>
        <taxon>Pseudomonadati</taxon>
        <taxon>Pseudomonadota</taxon>
        <taxon>Alphaproteobacteria</taxon>
        <taxon>Sphingomonadales</taxon>
        <taxon>Sphingomonadaceae</taxon>
        <taxon>Sphingobium</taxon>
    </lineage>
</organism>
<name>A0A975K6D0_9SPHN</name>
<dbReference type="AlphaFoldDB" id="A0A975K6D0"/>
<proteinExistence type="predicted"/>
<dbReference type="Proteomes" id="UP000681425">
    <property type="component" value="Chromosome"/>
</dbReference>
<dbReference type="KEGG" id="spph:KFK14_19605"/>